<feature type="compositionally biased region" description="Polar residues" evidence="2">
    <location>
        <begin position="431"/>
        <end position="446"/>
    </location>
</feature>
<feature type="region of interest" description="Disordered" evidence="2">
    <location>
        <begin position="372"/>
        <end position="460"/>
    </location>
</feature>
<feature type="compositionally biased region" description="Low complexity" evidence="2">
    <location>
        <begin position="447"/>
        <end position="460"/>
    </location>
</feature>
<feature type="region of interest" description="Disordered" evidence="2">
    <location>
        <begin position="469"/>
        <end position="488"/>
    </location>
</feature>
<feature type="compositionally biased region" description="Low complexity" evidence="2">
    <location>
        <begin position="470"/>
        <end position="484"/>
    </location>
</feature>
<dbReference type="AlphaFoldDB" id="A0AAD7XF42"/>
<feature type="compositionally biased region" description="Polar residues" evidence="2">
    <location>
        <begin position="390"/>
        <end position="403"/>
    </location>
</feature>
<dbReference type="Proteomes" id="UP001215151">
    <property type="component" value="Unassembled WGS sequence"/>
</dbReference>
<keyword evidence="1" id="KW-0175">Coiled coil</keyword>
<keyword evidence="4" id="KW-1185">Reference proteome</keyword>
<dbReference type="EMBL" id="JAPEVG010000033">
    <property type="protein sequence ID" value="KAJ8494701.1"/>
    <property type="molecule type" value="Genomic_DNA"/>
</dbReference>
<proteinExistence type="predicted"/>
<feature type="compositionally biased region" description="Basic and acidic residues" evidence="2">
    <location>
        <begin position="218"/>
        <end position="230"/>
    </location>
</feature>
<feature type="compositionally biased region" description="Low complexity" evidence="2">
    <location>
        <begin position="123"/>
        <end position="133"/>
    </location>
</feature>
<evidence type="ECO:0000256" key="1">
    <source>
        <dbReference type="SAM" id="Coils"/>
    </source>
</evidence>
<feature type="compositionally biased region" description="Low complexity" evidence="2">
    <location>
        <begin position="204"/>
        <end position="217"/>
    </location>
</feature>
<feature type="region of interest" description="Disordered" evidence="2">
    <location>
        <begin position="1"/>
        <end position="251"/>
    </location>
</feature>
<evidence type="ECO:0000313" key="4">
    <source>
        <dbReference type="Proteomes" id="UP001215151"/>
    </source>
</evidence>
<comment type="caution">
    <text evidence="3">The sequence shown here is derived from an EMBL/GenBank/DDBJ whole genome shotgun (WGS) entry which is preliminary data.</text>
</comment>
<feature type="compositionally biased region" description="Basic residues" evidence="2">
    <location>
        <begin position="162"/>
        <end position="176"/>
    </location>
</feature>
<organism evidence="3 4">
    <name type="scientific">Trametes cubensis</name>
    <dbReference type="NCBI Taxonomy" id="1111947"/>
    <lineage>
        <taxon>Eukaryota</taxon>
        <taxon>Fungi</taxon>
        <taxon>Dikarya</taxon>
        <taxon>Basidiomycota</taxon>
        <taxon>Agaricomycotina</taxon>
        <taxon>Agaricomycetes</taxon>
        <taxon>Polyporales</taxon>
        <taxon>Polyporaceae</taxon>
        <taxon>Trametes</taxon>
    </lineage>
</organism>
<reference evidence="3" key="1">
    <citation type="submission" date="2022-11" db="EMBL/GenBank/DDBJ databases">
        <title>Genome Sequence of Cubamyces cubensis.</title>
        <authorList>
            <person name="Buettner E."/>
        </authorList>
    </citation>
    <scope>NUCLEOTIDE SEQUENCE</scope>
    <source>
        <strain evidence="3">MPL-01</strain>
    </source>
</reference>
<feature type="compositionally biased region" description="Basic and acidic residues" evidence="2">
    <location>
        <begin position="51"/>
        <end position="63"/>
    </location>
</feature>
<feature type="compositionally biased region" description="Polar residues" evidence="2">
    <location>
        <begin position="1"/>
        <end position="16"/>
    </location>
</feature>
<protein>
    <submittedName>
        <fullName evidence="3">Uncharacterized protein</fullName>
    </submittedName>
</protein>
<sequence>MSLNGAQQPWPQTMQAHGQLPQPSHAREHHSPPWAQGYQYRRHSTHGADGVYHDARWDPRDLQGDEQPMMGPHYAYASQTPPHSLYEGPDGSPAYHYTSPRPYNDSADFSQHRSDHIAQTRAYSDYSPSSSPSARGHHYGKGYYSGPPYAYHRHSDSQNRARGAHYRGRGRGRGAHRGGPPVGSSHYAGEEDPGRANAPDSETSSPARVSSASAPAVRAEEDVDLVRCMREGSTCGAPPLSPSPPRAEARVQNDHTGDDAMARDAAMWHGAEKNDHNKWALNDSGASPAPNLDPEVQTPDVANMREATGDGPGVLGHAEGGADVFRVKLNGSQATAGRPTKEAGDVAHHDCKDINAAAALTALPFADSELATPVCHDGEPENGTCAPPTEATTSPTDLGSSTALDLIGHFDPSEASNEDARDYQPEADVTPPSSLDPNSRPVSQQCSPGLSPKSVSSSLLDPDRIRTAYSTTPTSLTSPFSPTPRGVPFGRMRGPAGDQAREARLKILEARVVALAAQLDVVRLELAELRQTEVPLIDM</sequence>
<gene>
    <name evidence="3" type="ORF">ONZ51_g2165</name>
</gene>
<feature type="coiled-coil region" evidence="1">
    <location>
        <begin position="505"/>
        <end position="532"/>
    </location>
</feature>
<evidence type="ECO:0000256" key="2">
    <source>
        <dbReference type="SAM" id="MobiDB-lite"/>
    </source>
</evidence>
<evidence type="ECO:0000313" key="3">
    <source>
        <dbReference type="EMBL" id="KAJ8494701.1"/>
    </source>
</evidence>
<accession>A0AAD7XF42</accession>
<name>A0AAD7XF42_9APHY</name>